<evidence type="ECO:0000256" key="1">
    <source>
        <dbReference type="SAM" id="Phobius"/>
    </source>
</evidence>
<feature type="transmembrane region" description="Helical" evidence="1">
    <location>
        <begin position="149"/>
        <end position="170"/>
    </location>
</feature>
<dbReference type="PROSITE" id="PS50850">
    <property type="entry name" value="MFS"/>
    <property type="match status" value="1"/>
</dbReference>
<dbReference type="InterPro" id="IPR020846">
    <property type="entry name" value="MFS_dom"/>
</dbReference>
<organism evidence="3">
    <name type="scientific">mine drainage metagenome</name>
    <dbReference type="NCBI Taxonomy" id="410659"/>
    <lineage>
        <taxon>unclassified sequences</taxon>
        <taxon>metagenomes</taxon>
        <taxon>ecological metagenomes</taxon>
    </lineage>
</organism>
<feature type="transmembrane region" description="Helical" evidence="1">
    <location>
        <begin position="23"/>
        <end position="41"/>
    </location>
</feature>
<feature type="transmembrane region" description="Helical" evidence="1">
    <location>
        <begin position="176"/>
        <end position="196"/>
    </location>
</feature>
<dbReference type="AlphaFoldDB" id="T1C608"/>
<sequence>MDPTVSPFPRWKRSLALLTTSRVIRSLAAGFLNLAFPYLILTQLHESVTVLGLLYAGGGFSTALLAFSLGRFGSRYHQRWGYFLALSLLPVACLLLSFPGSFLLVALGAALGGFSATGSLAGGGVGGAVQPFQTALVADLVPPLERTRWLSILAFMNGLSSALGALLVAVVPLGRLFPLGLVLSVAALGITIPVEIRRIRRGHRPTTGSRRVIRKFSATGILNGVSQGLITPFLVPFFV</sequence>
<dbReference type="PANTHER" id="PTHR23520:SF5">
    <property type="entry name" value="TRANSPORTER, PUTATIVE (AFU_ORTHOLOGUE AFUA_3G04000)-RELATED"/>
    <property type="match status" value="1"/>
</dbReference>
<keyword evidence="1" id="KW-1133">Transmembrane helix</keyword>
<dbReference type="PANTHER" id="PTHR23520">
    <property type="entry name" value="TRANSPORTER, PUTATIVE (AFU_ORTHOLOGUE AFUA_3G04000)-RELATED"/>
    <property type="match status" value="1"/>
</dbReference>
<dbReference type="InterPro" id="IPR036259">
    <property type="entry name" value="MFS_trans_sf"/>
</dbReference>
<feature type="transmembrane region" description="Helical" evidence="1">
    <location>
        <begin position="47"/>
        <end position="68"/>
    </location>
</feature>
<dbReference type="Pfam" id="PF07690">
    <property type="entry name" value="MFS_1"/>
    <property type="match status" value="1"/>
</dbReference>
<dbReference type="Gene3D" id="1.20.1250.20">
    <property type="entry name" value="MFS general substrate transporter like domains"/>
    <property type="match status" value="1"/>
</dbReference>
<evidence type="ECO:0000313" key="3">
    <source>
        <dbReference type="EMBL" id="EQD77457.1"/>
    </source>
</evidence>
<accession>T1C608</accession>
<dbReference type="GO" id="GO:0022857">
    <property type="term" value="F:transmembrane transporter activity"/>
    <property type="evidence" value="ECO:0007669"/>
    <property type="project" value="InterPro"/>
</dbReference>
<evidence type="ECO:0000259" key="2">
    <source>
        <dbReference type="PROSITE" id="PS50850"/>
    </source>
</evidence>
<feature type="non-terminal residue" evidence="3">
    <location>
        <position position="239"/>
    </location>
</feature>
<feature type="transmembrane region" description="Helical" evidence="1">
    <location>
        <begin position="104"/>
        <end position="129"/>
    </location>
</feature>
<feature type="domain" description="Major facilitator superfamily (MFS) profile" evidence="2">
    <location>
        <begin position="14"/>
        <end position="239"/>
    </location>
</feature>
<feature type="transmembrane region" description="Helical" evidence="1">
    <location>
        <begin position="80"/>
        <end position="98"/>
    </location>
</feature>
<keyword evidence="1" id="KW-0472">Membrane</keyword>
<comment type="caution">
    <text evidence="3">The sequence shown here is derived from an EMBL/GenBank/DDBJ whole genome shotgun (WGS) entry which is preliminary data.</text>
</comment>
<protein>
    <submittedName>
        <fullName evidence="3">Multidrug ABC transporter</fullName>
    </submittedName>
</protein>
<name>T1C608_9ZZZZ</name>
<dbReference type="InterPro" id="IPR011701">
    <property type="entry name" value="MFS"/>
</dbReference>
<reference evidence="3" key="2">
    <citation type="journal article" date="2014" name="ISME J.">
        <title>Microbial stratification in low pH oxic and suboxic macroscopic growths along an acid mine drainage.</title>
        <authorList>
            <person name="Mendez-Garcia C."/>
            <person name="Mesa V."/>
            <person name="Sprenger R.R."/>
            <person name="Richter M."/>
            <person name="Diez M.S."/>
            <person name="Solano J."/>
            <person name="Bargiela R."/>
            <person name="Golyshina O.V."/>
            <person name="Manteca A."/>
            <person name="Ramos J.L."/>
            <person name="Gallego J.R."/>
            <person name="Llorente I."/>
            <person name="Martins Dos Santos V.A."/>
            <person name="Jensen O.N."/>
            <person name="Pelaez A.I."/>
            <person name="Sanchez J."/>
            <person name="Ferrer M."/>
        </authorList>
    </citation>
    <scope>NUCLEOTIDE SEQUENCE</scope>
</reference>
<dbReference type="SUPFAM" id="SSF103473">
    <property type="entry name" value="MFS general substrate transporter"/>
    <property type="match status" value="1"/>
</dbReference>
<feature type="transmembrane region" description="Helical" evidence="1">
    <location>
        <begin position="216"/>
        <end position="238"/>
    </location>
</feature>
<reference evidence="3" key="1">
    <citation type="submission" date="2013-08" db="EMBL/GenBank/DDBJ databases">
        <authorList>
            <person name="Mendez C."/>
            <person name="Richter M."/>
            <person name="Ferrer M."/>
            <person name="Sanchez J."/>
        </authorList>
    </citation>
    <scope>NUCLEOTIDE SEQUENCE</scope>
</reference>
<dbReference type="EMBL" id="AUZY01000769">
    <property type="protein sequence ID" value="EQD77457.1"/>
    <property type="molecule type" value="Genomic_DNA"/>
</dbReference>
<gene>
    <name evidence="3" type="ORF">B1B_01055</name>
</gene>
<keyword evidence="1" id="KW-0812">Transmembrane</keyword>
<proteinExistence type="predicted"/>